<protein>
    <submittedName>
        <fullName evidence="2">Uncharacterized protein</fullName>
    </submittedName>
</protein>
<gene>
    <name evidence="2" type="ORF">EGYM00392_LOCUS28715</name>
</gene>
<keyword evidence="1" id="KW-0472">Membrane</keyword>
<keyword evidence="1" id="KW-1133">Transmembrane helix</keyword>
<evidence type="ECO:0000313" key="2">
    <source>
        <dbReference type="EMBL" id="CAD9017605.1"/>
    </source>
</evidence>
<name>A0A7S1NG47_9EUGL</name>
<feature type="transmembrane region" description="Helical" evidence="1">
    <location>
        <begin position="6"/>
        <end position="22"/>
    </location>
</feature>
<keyword evidence="1" id="KW-0812">Transmembrane</keyword>
<reference evidence="2" key="1">
    <citation type="submission" date="2021-01" db="EMBL/GenBank/DDBJ databases">
        <authorList>
            <person name="Corre E."/>
            <person name="Pelletier E."/>
            <person name="Niang G."/>
            <person name="Scheremetjew M."/>
            <person name="Finn R."/>
            <person name="Kale V."/>
            <person name="Holt S."/>
            <person name="Cochrane G."/>
            <person name="Meng A."/>
            <person name="Brown T."/>
            <person name="Cohen L."/>
        </authorList>
    </citation>
    <scope>NUCLEOTIDE SEQUENCE</scope>
    <source>
        <strain evidence="2">NIES-381</strain>
    </source>
</reference>
<sequence length="119" mass="13508">MSRPQWVIYFVLLCVLILQLSFKDGKLTFGPLARMVGAGGRIAYWSSHWFRRLKEGRFTYQDELDGPPIPVLGIPVFSNSDLLLRLLASIDYPVSRIVIVHNGKHPEVTKVSNQEPSNK</sequence>
<accession>A0A7S1NG47</accession>
<dbReference type="EMBL" id="HBGA01076894">
    <property type="protein sequence ID" value="CAD9017605.1"/>
    <property type="molecule type" value="Transcribed_RNA"/>
</dbReference>
<organism evidence="2">
    <name type="scientific">Eutreptiella gymnastica</name>
    <dbReference type="NCBI Taxonomy" id="73025"/>
    <lineage>
        <taxon>Eukaryota</taxon>
        <taxon>Discoba</taxon>
        <taxon>Euglenozoa</taxon>
        <taxon>Euglenida</taxon>
        <taxon>Spirocuta</taxon>
        <taxon>Euglenophyceae</taxon>
        <taxon>Eutreptiales</taxon>
        <taxon>Eutreptiaceae</taxon>
        <taxon>Eutreptiella</taxon>
    </lineage>
</organism>
<dbReference type="AlphaFoldDB" id="A0A7S1NG47"/>
<proteinExistence type="predicted"/>
<evidence type="ECO:0000256" key="1">
    <source>
        <dbReference type="SAM" id="Phobius"/>
    </source>
</evidence>